<dbReference type="KEGG" id="kng:KNAG_0G02220"/>
<reference evidence="7 8" key="1">
    <citation type="journal article" date="2011" name="Proc. Natl. Acad. Sci. U.S.A.">
        <title>Evolutionary erosion of yeast sex chromosomes by mating-type switching accidents.</title>
        <authorList>
            <person name="Gordon J.L."/>
            <person name="Armisen D."/>
            <person name="Proux-Wera E."/>
            <person name="Oheigeartaigh S.S."/>
            <person name="Byrne K.P."/>
            <person name="Wolfe K.H."/>
        </authorList>
    </citation>
    <scope>NUCLEOTIDE SEQUENCE [LARGE SCALE GENOMIC DNA]</scope>
    <source>
        <strain evidence="8">ATCC MYA-139 / BCRC 22969 / CBS 8797 / CCRC 22969 / KCTC 17520 / NBRC 10181 / NCYC 3082</strain>
    </source>
</reference>
<accession>J7R8T3</accession>
<dbReference type="GO" id="GO:0003688">
    <property type="term" value="F:DNA replication origin binding"/>
    <property type="evidence" value="ECO:0007669"/>
    <property type="project" value="EnsemblFungi"/>
</dbReference>
<feature type="region of interest" description="Disordered" evidence="6">
    <location>
        <begin position="162"/>
        <end position="223"/>
    </location>
</feature>
<feature type="compositionally biased region" description="Acidic residues" evidence="6">
    <location>
        <begin position="165"/>
        <end position="186"/>
    </location>
</feature>
<dbReference type="GO" id="GO:0006270">
    <property type="term" value="P:DNA replication initiation"/>
    <property type="evidence" value="ECO:0007669"/>
    <property type="project" value="EnsemblFungi"/>
</dbReference>
<evidence type="ECO:0008006" key="9">
    <source>
        <dbReference type="Google" id="ProtNLM"/>
    </source>
</evidence>
<dbReference type="InterPro" id="IPR003874">
    <property type="entry name" value="CDC45"/>
</dbReference>
<dbReference type="GeneID" id="34527004"/>
<comment type="subcellular location">
    <subcellularLocation>
        <location evidence="1">Nucleus</location>
    </subcellularLocation>
</comment>
<gene>
    <name evidence="7" type="primary">KNAG0G02220</name>
    <name evidence="7" type="ordered locus">KNAG_0G02220</name>
</gene>
<keyword evidence="3" id="KW-0235">DNA replication</keyword>
<dbReference type="HOGENOM" id="CLU_005871_3_0_1"/>
<name>J7R8T3_HUIN7</name>
<reference evidence="8" key="2">
    <citation type="submission" date="2012-08" db="EMBL/GenBank/DDBJ databases">
        <title>Genome sequence of Kazachstania naganishii.</title>
        <authorList>
            <person name="Gordon J.L."/>
            <person name="Armisen D."/>
            <person name="Proux-Wera E."/>
            <person name="OhEigeartaigh S.S."/>
            <person name="Byrne K.P."/>
            <person name="Wolfe K.H."/>
        </authorList>
    </citation>
    <scope>NUCLEOTIDE SEQUENCE [LARGE SCALE GENOMIC DNA]</scope>
    <source>
        <strain evidence="8">ATCC MYA-139 / BCRC 22969 / CBS 8797 / CCRC 22969 / KCTC 17520 / NBRC 10181 / NCYC 3082</strain>
    </source>
</reference>
<dbReference type="OMA" id="EDCFMEA"/>
<dbReference type="GO" id="GO:0071162">
    <property type="term" value="C:CMG complex"/>
    <property type="evidence" value="ECO:0007669"/>
    <property type="project" value="EnsemblFungi"/>
</dbReference>
<evidence type="ECO:0000256" key="5">
    <source>
        <dbReference type="ARBA" id="ARBA00023306"/>
    </source>
</evidence>
<evidence type="ECO:0000256" key="1">
    <source>
        <dbReference type="ARBA" id="ARBA00004123"/>
    </source>
</evidence>
<dbReference type="AlphaFoldDB" id="J7R8T3"/>
<evidence type="ECO:0000256" key="2">
    <source>
        <dbReference type="ARBA" id="ARBA00010727"/>
    </source>
</evidence>
<protein>
    <recommendedName>
        <fullName evidence="9">Cell division control protein 45</fullName>
    </recommendedName>
</protein>
<dbReference type="GO" id="GO:0043596">
    <property type="term" value="C:nuclear replication fork"/>
    <property type="evidence" value="ECO:0007669"/>
    <property type="project" value="EnsemblFungi"/>
</dbReference>
<dbReference type="Proteomes" id="UP000006310">
    <property type="component" value="Chromosome 7"/>
</dbReference>
<dbReference type="eggNOG" id="KOG2475">
    <property type="taxonomic scope" value="Eukaryota"/>
</dbReference>
<keyword evidence="4" id="KW-0539">Nucleus</keyword>
<proteinExistence type="inferred from homology"/>
<dbReference type="PANTHER" id="PTHR10507">
    <property type="entry name" value="CDC45-RELATED PROTEIN"/>
    <property type="match status" value="1"/>
</dbReference>
<dbReference type="PANTHER" id="PTHR10507:SF0">
    <property type="entry name" value="CELL DIVISION CONTROL PROTEIN 45 HOMOLOG"/>
    <property type="match status" value="1"/>
</dbReference>
<sequence>MYYGIPQYTEAYNKIVKSSSSPSSCRLVIFVSCLNIDALCATKMLSNIFKKQLVQTQIMPVFGYSELKLHYDKLDETINSVILVGFGGFIDLETFLDIDSDQLLIDEEKHLYSRDIYVFDGHRPWNLDNLFGSDIVHCLDDGTVEENLQEEKNAYLKLLQIENEREQDDDDEDLSDSSDGEDDEEGGAQTDRDDGQDDEDSEDEFMNNNNKRQKNDEDTEPSRKMLIKQRKKEMHECEKVLETYYTQGTTIVNSISSQVYSLLSGIGETNLQNLWLTILGVTSLDTMYTSVYSRLSPILQDEVKRLSPKNGQLALRTPDSFHIDLQPDYYLFLLRHTSLYDGFYYSNYVNAKLSIWNENGKKRLHKMFARMGIPLITAQESYLYMDNSIKRELKLIFDKNLNRYGLQDIVKDGFIKTFGYRGVISASEMVEALTALLEVGTHLSVDERGNIFHENTDKTDHISVKSRWVSNFWLSFDALDEHKTDVLKCGLRHATLLQKAIFNTGVAILEKRLIKHLRIYRLCVLQDGPDIALYQNPLTLLRLGNWLIECCSEAEDKQLLPMVLASINEATDTYLVAGLSPRYPRGLDTIHTKAPILNNFSMAFQQITKQTGAHVKIDNFESSIIEIRREDLSPFLEKLTLSGLI</sequence>
<keyword evidence="8" id="KW-1185">Reference proteome</keyword>
<evidence type="ECO:0000313" key="7">
    <source>
        <dbReference type="EMBL" id="CCK71280.1"/>
    </source>
</evidence>
<dbReference type="GO" id="GO:0000785">
    <property type="term" value="C:chromatin"/>
    <property type="evidence" value="ECO:0007669"/>
    <property type="project" value="EnsemblFungi"/>
</dbReference>
<dbReference type="GO" id="GO:0000727">
    <property type="term" value="P:double-strand break repair via break-induced replication"/>
    <property type="evidence" value="ECO:0007669"/>
    <property type="project" value="EnsemblFungi"/>
</dbReference>
<evidence type="ECO:0000313" key="8">
    <source>
        <dbReference type="Proteomes" id="UP000006310"/>
    </source>
</evidence>
<feature type="compositionally biased region" description="Basic and acidic residues" evidence="6">
    <location>
        <begin position="213"/>
        <end position="223"/>
    </location>
</feature>
<dbReference type="GO" id="GO:0003697">
    <property type="term" value="F:single-stranded DNA binding"/>
    <property type="evidence" value="ECO:0007669"/>
    <property type="project" value="EnsemblFungi"/>
</dbReference>
<dbReference type="Pfam" id="PF02724">
    <property type="entry name" value="CDC45"/>
    <property type="match status" value="1"/>
</dbReference>
<feature type="compositionally biased region" description="Acidic residues" evidence="6">
    <location>
        <begin position="194"/>
        <end position="205"/>
    </location>
</feature>
<dbReference type="GO" id="GO:0003682">
    <property type="term" value="F:chromatin binding"/>
    <property type="evidence" value="ECO:0007669"/>
    <property type="project" value="EnsemblFungi"/>
</dbReference>
<dbReference type="OrthoDB" id="10258882at2759"/>
<dbReference type="STRING" id="1071383.J7R8T3"/>
<evidence type="ECO:0000256" key="3">
    <source>
        <dbReference type="ARBA" id="ARBA00022705"/>
    </source>
</evidence>
<dbReference type="GO" id="GO:0031573">
    <property type="term" value="P:mitotic intra-S DNA damage checkpoint signaling"/>
    <property type="evidence" value="ECO:0007669"/>
    <property type="project" value="EnsemblFungi"/>
</dbReference>
<dbReference type="EMBL" id="HE978320">
    <property type="protein sequence ID" value="CCK71280.1"/>
    <property type="molecule type" value="Genomic_DNA"/>
</dbReference>
<evidence type="ECO:0000256" key="6">
    <source>
        <dbReference type="SAM" id="MobiDB-lite"/>
    </source>
</evidence>
<dbReference type="GO" id="GO:1902977">
    <property type="term" value="P:mitotic DNA replication preinitiation complex assembly"/>
    <property type="evidence" value="ECO:0007669"/>
    <property type="project" value="EnsemblFungi"/>
</dbReference>
<evidence type="ECO:0000256" key="4">
    <source>
        <dbReference type="ARBA" id="ARBA00023242"/>
    </source>
</evidence>
<dbReference type="RefSeq" id="XP_022465526.1">
    <property type="nucleotide sequence ID" value="XM_022609095.1"/>
</dbReference>
<keyword evidence="5" id="KW-0131">Cell cycle</keyword>
<organism evidence="7 8">
    <name type="scientific">Huiozyma naganishii (strain ATCC MYA-139 / BCRC 22969 / CBS 8797 / KCTC 17520 / NBRC 10181 / NCYC 3082 / Yp74L-3)</name>
    <name type="common">Yeast</name>
    <name type="synonym">Kazachstania naganishii</name>
    <dbReference type="NCBI Taxonomy" id="1071383"/>
    <lineage>
        <taxon>Eukaryota</taxon>
        <taxon>Fungi</taxon>
        <taxon>Dikarya</taxon>
        <taxon>Ascomycota</taxon>
        <taxon>Saccharomycotina</taxon>
        <taxon>Saccharomycetes</taxon>
        <taxon>Saccharomycetales</taxon>
        <taxon>Saccharomycetaceae</taxon>
        <taxon>Huiozyma</taxon>
    </lineage>
</organism>
<comment type="similarity">
    <text evidence="2">Belongs to the CDC45 family.</text>
</comment>